<evidence type="ECO:0000313" key="1">
    <source>
        <dbReference type="EMBL" id="EAL63060.1"/>
    </source>
</evidence>
<comment type="caution">
    <text evidence="1">The sequence shown here is derived from an EMBL/GenBank/DDBJ whole genome shotgun (WGS) entry which is preliminary data.</text>
</comment>
<reference evidence="1 2" key="1">
    <citation type="journal article" date="2005" name="Nature">
        <title>The genome of the social amoeba Dictyostelium discoideum.</title>
        <authorList>
            <consortium name="The Dictyostelium discoideum Sequencing Consortium"/>
            <person name="Eichinger L."/>
            <person name="Pachebat J.A."/>
            <person name="Glockner G."/>
            <person name="Rajandream M.A."/>
            <person name="Sucgang R."/>
            <person name="Berriman M."/>
            <person name="Song J."/>
            <person name="Olsen R."/>
            <person name="Szafranski K."/>
            <person name="Xu Q."/>
            <person name="Tunggal B."/>
            <person name="Kummerfeld S."/>
            <person name="Madera M."/>
            <person name="Konfortov B.A."/>
            <person name="Rivero F."/>
            <person name="Bankier A.T."/>
            <person name="Lehmann R."/>
            <person name="Hamlin N."/>
            <person name="Davies R."/>
            <person name="Gaudet P."/>
            <person name="Fey P."/>
            <person name="Pilcher K."/>
            <person name="Chen G."/>
            <person name="Saunders D."/>
            <person name="Sodergren E."/>
            <person name="Davis P."/>
            <person name="Kerhornou A."/>
            <person name="Nie X."/>
            <person name="Hall N."/>
            <person name="Anjard C."/>
            <person name="Hemphill L."/>
            <person name="Bason N."/>
            <person name="Farbrother P."/>
            <person name="Desany B."/>
            <person name="Just E."/>
            <person name="Morio T."/>
            <person name="Rost R."/>
            <person name="Churcher C."/>
            <person name="Cooper J."/>
            <person name="Haydock S."/>
            <person name="van Driessche N."/>
            <person name="Cronin A."/>
            <person name="Goodhead I."/>
            <person name="Muzny D."/>
            <person name="Mourier T."/>
            <person name="Pain A."/>
            <person name="Lu M."/>
            <person name="Harper D."/>
            <person name="Lindsay R."/>
            <person name="Hauser H."/>
            <person name="James K."/>
            <person name="Quiles M."/>
            <person name="Madan Babu M."/>
            <person name="Saito T."/>
            <person name="Buchrieser C."/>
            <person name="Wardroper A."/>
            <person name="Felder M."/>
            <person name="Thangavelu M."/>
            <person name="Johnson D."/>
            <person name="Knights A."/>
            <person name="Loulseged H."/>
            <person name="Mungall K."/>
            <person name="Oliver K."/>
            <person name="Price C."/>
            <person name="Quail M.A."/>
            <person name="Urushihara H."/>
            <person name="Hernandez J."/>
            <person name="Rabbinowitsch E."/>
            <person name="Steffen D."/>
            <person name="Sanders M."/>
            <person name="Ma J."/>
            <person name="Kohara Y."/>
            <person name="Sharp S."/>
            <person name="Simmonds M."/>
            <person name="Spiegler S."/>
            <person name="Tivey A."/>
            <person name="Sugano S."/>
            <person name="White B."/>
            <person name="Walker D."/>
            <person name="Woodward J."/>
            <person name="Winckler T."/>
            <person name="Tanaka Y."/>
            <person name="Shaulsky G."/>
            <person name="Schleicher M."/>
            <person name="Weinstock G."/>
            <person name="Rosenthal A."/>
            <person name="Cox E.C."/>
            <person name="Chisholm R.L."/>
            <person name="Gibbs R."/>
            <person name="Loomis W.F."/>
            <person name="Platzer M."/>
            <person name="Kay R.R."/>
            <person name="Williams J."/>
            <person name="Dear P.H."/>
            <person name="Noegel A.A."/>
            <person name="Barrell B."/>
            <person name="Kuspa A."/>
        </authorList>
    </citation>
    <scope>NUCLEOTIDE SEQUENCE [LARGE SCALE GENOMIC DNA]</scope>
    <source>
        <strain evidence="1 2">AX4</strain>
    </source>
</reference>
<organism evidence="1 2">
    <name type="scientific">Dictyostelium discoideum</name>
    <name type="common">Social amoeba</name>
    <dbReference type="NCBI Taxonomy" id="44689"/>
    <lineage>
        <taxon>Eukaryota</taxon>
        <taxon>Amoebozoa</taxon>
        <taxon>Evosea</taxon>
        <taxon>Eumycetozoa</taxon>
        <taxon>Dictyostelia</taxon>
        <taxon>Dictyosteliales</taxon>
        <taxon>Dictyosteliaceae</taxon>
        <taxon>Dictyostelium</taxon>
    </lineage>
</organism>
<dbReference type="PaxDb" id="44689-DDB0216026"/>
<dbReference type="InParanoid" id="Q54IH3"/>
<dbReference type="dictyBase" id="DDB_G0288761"/>
<dbReference type="HOGENOM" id="CLU_3261626_0_0_1"/>
<dbReference type="Proteomes" id="UP000002195">
    <property type="component" value="Unassembled WGS sequence"/>
</dbReference>
<evidence type="ECO:0008006" key="3">
    <source>
        <dbReference type="Google" id="ProtNLM"/>
    </source>
</evidence>
<dbReference type="KEGG" id="ddi:DDB_G0288761"/>
<dbReference type="AlphaFoldDB" id="Q54IH3"/>
<dbReference type="EMBL" id="AAFI02000124">
    <property type="protein sequence ID" value="EAL63060.1"/>
    <property type="molecule type" value="Genomic_DNA"/>
</dbReference>
<dbReference type="InterPro" id="IPR014729">
    <property type="entry name" value="Rossmann-like_a/b/a_fold"/>
</dbReference>
<dbReference type="RefSeq" id="XP_636562.1">
    <property type="nucleotide sequence ID" value="XM_631470.1"/>
</dbReference>
<keyword evidence="2" id="KW-1185">Reference proteome</keyword>
<proteinExistence type="predicted"/>
<dbReference type="Gene3D" id="3.40.50.620">
    <property type="entry name" value="HUPs"/>
    <property type="match status" value="1"/>
</dbReference>
<dbReference type="GeneID" id="8626789"/>
<name>Q54IH3_DICDI</name>
<gene>
    <name evidence="1" type="ORF">DDB_G0288761</name>
</gene>
<dbReference type="VEuPathDB" id="AmoebaDB:DDB_G0288761"/>
<evidence type="ECO:0000313" key="2">
    <source>
        <dbReference type="Proteomes" id="UP000002195"/>
    </source>
</evidence>
<accession>Q54IH3</accession>
<sequence>MNNFSVSKLTIPNINDSRKPLILVGTGSFNPITYMHLRMMGK</sequence>
<protein>
    <recommendedName>
        <fullName evidence="3">Cytidyltransferase-like domain-containing protein</fullName>
    </recommendedName>
</protein>